<dbReference type="InterPro" id="IPR004430">
    <property type="entry name" value="3-IsopropMal_deHydase_lsu"/>
</dbReference>
<keyword evidence="6 13" id="KW-0004">4Fe-4S</keyword>
<dbReference type="PROSITE" id="PS00450">
    <property type="entry name" value="ACONITASE_1"/>
    <property type="match status" value="1"/>
</dbReference>
<evidence type="ECO:0000256" key="2">
    <source>
        <dbReference type="ARBA" id="ARBA00002695"/>
    </source>
</evidence>
<comment type="caution">
    <text evidence="15">The sequence shown here is derived from an EMBL/GenBank/DDBJ whole genome shotgun (WGS) entry which is preliminary data.</text>
</comment>
<evidence type="ECO:0000259" key="14">
    <source>
        <dbReference type="Pfam" id="PF00330"/>
    </source>
</evidence>
<evidence type="ECO:0000256" key="9">
    <source>
        <dbReference type="ARBA" id="ARBA00023004"/>
    </source>
</evidence>
<keyword evidence="9 13" id="KW-0408">Iron</keyword>
<evidence type="ECO:0000313" key="15">
    <source>
        <dbReference type="EMBL" id="MFD1511510.1"/>
    </source>
</evidence>
<dbReference type="NCBIfam" id="NF009116">
    <property type="entry name" value="PRK12466.1"/>
    <property type="match status" value="1"/>
</dbReference>
<name>A0ABW4EKS4_9RHOB</name>
<feature type="domain" description="Aconitase/3-isopropylmalate dehydratase large subunit alpha/beta/alpha" evidence="14">
    <location>
        <begin position="7"/>
        <end position="452"/>
    </location>
</feature>
<dbReference type="CDD" id="cd01583">
    <property type="entry name" value="IPMI"/>
    <property type="match status" value="1"/>
</dbReference>
<dbReference type="GO" id="GO:0003861">
    <property type="term" value="F:3-isopropylmalate dehydratase activity"/>
    <property type="evidence" value="ECO:0007669"/>
    <property type="project" value="UniProtKB-EC"/>
</dbReference>
<sequence>MARRMLDKLWDAHEVLRRDDGTSLLWVDRHLVHEGSHHGFAKLAARGMPVAEPELTFAVVDHYAPTRGRDNIQAADIRRMIETLNSNAATHGLRLFGLHDPGQGIVHVLGPEQGLTLPGLTVNCGDSHTSTHGAFGALAFGIGATEVAHVLATQTIWQARPKVMRITVEGRLGPSVTAKDIALHWIALLGADGARGHAIEYAGSAVRGLTMEGRMTLCNLSIEGGARLGQVAPDQVTFDYLRGRRFAPKGADFDRAVAEWSALASDADAVFDREVEIDAGVIAPTVTWGTSPEEAMPITATIPDPATLPTARADRAREALAYMGLTPGAALAGTKVDQVFIGSCTNGRIEDLRLAAAVLAGRRARVPGMVSPGSALVKQQAEQEGLHTIFTDAGLEWADAGCSMCVGMNGDLVAPGNRCASSTNRNFKGRQGRGARTHLMSPAMVAAAAVAGELTDVRPMLEGRA</sequence>
<keyword evidence="10 13" id="KW-0411">Iron-sulfur</keyword>
<comment type="subunit">
    <text evidence="4 13">Heterodimer of LeuC and LeuD.</text>
</comment>
<comment type="pathway">
    <text evidence="3 13">Amino-acid biosynthesis; L-leucine biosynthesis; L-leucine from 3-methyl-2-oxobutanoate: step 2/4.</text>
</comment>
<feature type="binding site" evidence="13">
    <location>
        <position position="344"/>
    </location>
    <ligand>
        <name>[4Fe-4S] cluster</name>
        <dbReference type="ChEBI" id="CHEBI:49883"/>
    </ligand>
</feature>
<dbReference type="PANTHER" id="PTHR43822">
    <property type="entry name" value="HOMOACONITASE, MITOCHONDRIAL-RELATED"/>
    <property type="match status" value="1"/>
</dbReference>
<feature type="binding site" evidence="13">
    <location>
        <position position="402"/>
    </location>
    <ligand>
        <name>[4Fe-4S] cluster</name>
        <dbReference type="ChEBI" id="CHEBI:49883"/>
    </ligand>
</feature>
<evidence type="ECO:0000256" key="7">
    <source>
        <dbReference type="ARBA" id="ARBA00022605"/>
    </source>
</evidence>
<dbReference type="Gene3D" id="3.30.499.10">
    <property type="entry name" value="Aconitase, domain 3"/>
    <property type="match status" value="2"/>
</dbReference>
<protein>
    <recommendedName>
        <fullName evidence="13">3-isopropylmalate dehydratase large subunit</fullName>
        <ecNumber evidence="13">4.2.1.33</ecNumber>
    </recommendedName>
    <alternativeName>
        <fullName evidence="13">Alpha-IPM isomerase</fullName>
        <shortName evidence="13">IPMI</shortName>
    </alternativeName>
    <alternativeName>
        <fullName evidence="13">Isopropylmalate isomerase</fullName>
    </alternativeName>
</protein>
<dbReference type="HAMAP" id="MF_01026">
    <property type="entry name" value="LeuC_type1"/>
    <property type="match status" value="1"/>
</dbReference>
<keyword evidence="11 13" id="KW-0456">Lyase</keyword>
<keyword evidence="12 13" id="KW-0100">Branched-chain amino acid biosynthesis</keyword>
<evidence type="ECO:0000256" key="5">
    <source>
        <dbReference type="ARBA" id="ARBA00022430"/>
    </source>
</evidence>
<keyword evidence="16" id="KW-1185">Reference proteome</keyword>
<keyword evidence="8 13" id="KW-0479">Metal-binding</keyword>
<proteinExistence type="inferred from homology"/>
<dbReference type="Pfam" id="PF00330">
    <property type="entry name" value="Aconitase"/>
    <property type="match status" value="1"/>
</dbReference>
<organism evidence="15 16">
    <name type="scientific">Lacimonas salitolerans</name>
    <dbReference type="NCBI Taxonomy" id="1323750"/>
    <lineage>
        <taxon>Bacteria</taxon>
        <taxon>Pseudomonadati</taxon>
        <taxon>Pseudomonadota</taxon>
        <taxon>Alphaproteobacteria</taxon>
        <taxon>Rhodobacterales</taxon>
        <taxon>Paracoccaceae</taxon>
        <taxon>Lacimonas</taxon>
    </lineage>
</organism>
<evidence type="ECO:0000313" key="16">
    <source>
        <dbReference type="Proteomes" id="UP001597186"/>
    </source>
</evidence>
<comment type="similarity">
    <text evidence="13">Belongs to the aconitase/IPM isomerase family. LeuC type 1 subfamily.</text>
</comment>
<comment type="catalytic activity">
    <reaction evidence="1 13">
        <text>(2R,3S)-3-isopropylmalate = (2S)-2-isopropylmalate</text>
        <dbReference type="Rhea" id="RHEA:32287"/>
        <dbReference type="ChEBI" id="CHEBI:1178"/>
        <dbReference type="ChEBI" id="CHEBI:35121"/>
        <dbReference type="EC" id="4.2.1.33"/>
    </reaction>
</comment>
<dbReference type="InterPro" id="IPR036008">
    <property type="entry name" value="Aconitase_4Fe-4S_dom"/>
</dbReference>
<evidence type="ECO:0000256" key="10">
    <source>
        <dbReference type="ARBA" id="ARBA00023014"/>
    </source>
</evidence>
<evidence type="ECO:0000256" key="6">
    <source>
        <dbReference type="ARBA" id="ARBA00022485"/>
    </source>
</evidence>
<evidence type="ECO:0000256" key="8">
    <source>
        <dbReference type="ARBA" id="ARBA00022723"/>
    </source>
</evidence>
<dbReference type="InterPro" id="IPR015931">
    <property type="entry name" value="Acnase/IPM_dHydase_lsu_aba_1/3"/>
</dbReference>
<dbReference type="SUPFAM" id="SSF53732">
    <property type="entry name" value="Aconitase iron-sulfur domain"/>
    <property type="match status" value="1"/>
</dbReference>
<keyword evidence="5 13" id="KW-0432">Leucine biosynthesis</keyword>
<evidence type="ECO:0000256" key="11">
    <source>
        <dbReference type="ARBA" id="ARBA00023239"/>
    </source>
</evidence>
<dbReference type="PANTHER" id="PTHR43822:SF9">
    <property type="entry name" value="3-ISOPROPYLMALATE DEHYDRATASE"/>
    <property type="match status" value="1"/>
</dbReference>
<gene>
    <name evidence="13 15" type="primary">leuC</name>
    <name evidence="15" type="ORF">ACFTOW_19165</name>
</gene>
<dbReference type="InterPro" id="IPR018136">
    <property type="entry name" value="Aconitase_4Fe-4S_BS"/>
</dbReference>
<evidence type="ECO:0000256" key="1">
    <source>
        <dbReference type="ARBA" id="ARBA00000491"/>
    </source>
</evidence>
<keyword evidence="7 13" id="KW-0028">Amino-acid biosynthesis</keyword>
<evidence type="ECO:0000256" key="12">
    <source>
        <dbReference type="ARBA" id="ARBA00023304"/>
    </source>
</evidence>
<reference evidence="16" key="1">
    <citation type="journal article" date="2019" name="Int. J. Syst. Evol. Microbiol.">
        <title>The Global Catalogue of Microorganisms (GCM) 10K type strain sequencing project: providing services to taxonomists for standard genome sequencing and annotation.</title>
        <authorList>
            <consortium name="The Broad Institute Genomics Platform"/>
            <consortium name="The Broad Institute Genome Sequencing Center for Infectious Disease"/>
            <person name="Wu L."/>
            <person name="Ma J."/>
        </authorList>
    </citation>
    <scope>NUCLEOTIDE SEQUENCE [LARGE SCALE GENOMIC DNA]</scope>
    <source>
        <strain evidence="16">CGMCC 1.12477</strain>
    </source>
</reference>
<dbReference type="InterPro" id="IPR050067">
    <property type="entry name" value="IPM_dehydratase_rel_enz"/>
</dbReference>
<comment type="cofactor">
    <cofactor evidence="13">
        <name>[4Fe-4S] cluster</name>
        <dbReference type="ChEBI" id="CHEBI:49883"/>
    </cofactor>
    <text evidence="13">Binds 1 [4Fe-4S] cluster per subunit.</text>
</comment>
<dbReference type="Proteomes" id="UP001597186">
    <property type="component" value="Unassembled WGS sequence"/>
</dbReference>
<dbReference type="NCBIfam" id="NF004016">
    <property type="entry name" value="PRK05478.1"/>
    <property type="match status" value="1"/>
</dbReference>
<evidence type="ECO:0000256" key="3">
    <source>
        <dbReference type="ARBA" id="ARBA00004729"/>
    </source>
</evidence>
<dbReference type="InterPro" id="IPR001030">
    <property type="entry name" value="Acoase/IPM_deHydtase_lsu_aba"/>
</dbReference>
<evidence type="ECO:0000256" key="4">
    <source>
        <dbReference type="ARBA" id="ARBA00011271"/>
    </source>
</evidence>
<dbReference type="PRINTS" id="PR00415">
    <property type="entry name" value="ACONITASE"/>
</dbReference>
<dbReference type="EC" id="4.2.1.33" evidence="13"/>
<dbReference type="EMBL" id="JBHUDD010000159">
    <property type="protein sequence ID" value="MFD1511510.1"/>
    <property type="molecule type" value="Genomic_DNA"/>
</dbReference>
<comment type="function">
    <text evidence="2 13">Catalyzes the isomerization between 2-isopropylmalate and 3-isopropylmalate, via the formation of 2-isopropylmaleate.</text>
</comment>
<dbReference type="RefSeq" id="WP_379918776.1">
    <property type="nucleotide sequence ID" value="NZ_JBHUDD010000159.1"/>
</dbReference>
<evidence type="ECO:0000256" key="13">
    <source>
        <dbReference type="HAMAP-Rule" id="MF_01026"/>
    </source>
</evidence>
<dbReference type="PROSITE" id="PS01244">
    <property type="entry name" value="ACONITASE_2"/>
    <property type="match status" value="1"/>
</dbReference>
<feature type="binding site" evidence="13">
    <location>
        <position position="405"/>
    </location>
    <ligand>
        <name>[4Fe-4S] cluster</name>
        <dbReference type="ChEBI" id="CHEBI:49883"/>
    </ligand>
</feature>
<accession>A0ABW4EKS4</accession>
<dbReference type="NCBIfam" id="TIGR00170">
    <property type="entry name" value="leuC"/>
    <property type="match status" value="1"/>
</dbReference>
<dbReference type="InterPro" id="IPR033941">
    <property type="entry name" value="IPMI_cat"/>
</dbReference>